<evidence type="ECO:0000313" key="2">
    <source>
        <dbReference type="Proteomes" id="UP000051298"/>
    </source>
</evidence>
<dbReference type="Proteomes" id="UP000051298">
    <property type="component" value="Unassembled WGS sequence"/>
</dbReference>
<gene>
    <name evidence="1" type="ORF">THS5294_02207</name>
</gene>
<evidence type="ECO:0000313" key="1">
    <source>
        <dbReference type="EMBL" id="CUH60910.1"/>
    </source>
</evidence>
<dbReference type="RefSeq" id="WP_058123777.1">
    <property type="nucleotide sequence ID" value="NZ_CYRX01000031.1"/>
</dbReference>
<accession>A0A0P1F050</accession>
<dbReference type="AlphaFoldDB" id="A0A0P1F050"/>
<protein>
    <submittedName>
        <fullName evidence="1">Uncharacterized protein</fullName>
    </submittedName>
</protein>
<reference evidence="1 2" key="1">
    <citation type="submission" date="2015-09" db="EMBL/GenBank/DDBJ databases">
        <authorList>
            <consortium name="Swine Surveillance"/>
        </authorList>
    </citation>
    <scope>NUCLEOTIDE SEQUENCE [LARGE SCALE GENOMIC DNA]</scope>
    <source>
        <strain evidence="1 2">CECT 5294</strain>
    </source>
</reference>
<dbReference type="EMBL" id="CYRX01000031">
    <property type="protein sequence ID" value="CUH60910.1"/>
    <property type="molecule type" value="Genomic_DNA"/>
</dbReference>
<sequence>MNNQVIVNEIREIESQVGVMIESVLSLLKTRAEKILEDHQEFMPAGLYEDMKDNQDKRYAEIKEWLFNEYIIRFNHELFLGHTKSVPIIPTQTDSYVDQSIIADNRKNFAQYFFDEAMFG</sequence>
<organism evidence="1 2">
    <name type="scientific">Thalassobacter stenotrophicus</name>
    <dbReference type="NCBI Taxonomy" id="266809"/>
    <lineage>
        <taxon>Bacteria</taxon>
        <taxon>Pseudomonadati</taxon>
        <taxon>Pseudomonadota</taxon>
        <taxon>Alphaproteobacteria</taxon>
        <taxon>Rhodobacterales</taxon>
        <taxon>Roseobacteraceae</taxon>
        <taxon>Thalassobacter</taxon>
    </lineage>
</organism>
<proteinExistence type="predicted"/>
<name>A0A0P1F050_9RHOB</name>